<dbReference type="SUPFAM" id="SSF50814">
    <property type="entry name" value="Lipocalins"/>
    <property type="match status" value="1"/>
</dbReference>
<dbReference type="InterPro" id="IPR012674">
    <property type="entry name" value="Calycin"/>
</dbReference>
<keyword evidence="2" id="KW-0862">Zinc</keyword>
<dbReference type="PROSITE" id="PS51257">
    <property type="entry name" value="PROKAR_LIPOPROTEIN"/>
    <property type="match status" value="1"/>
</dbReference>
<evidence type="ECO:0000256" key="1">
    <source>
        <dbReference type="ARBA" id="ARBA00022729"/>
    </source>
</evidence>
<dbReference type="Proteomes" id="UP001398420">
    <property type="component" value="Unassembled WGS sequence"/>
</dbReference>
<feature type="region of interest" description="Disordered" evidence="3">
    <location>
        <begin position="24"/>
        <end position="45"/>
    </location>
</feature>
<proteinExistence type="predicted"/>
<evidence type="ECO:0000313" key="5">
    <source>
        <dbReference type="EMBL" id="MEL5988209.1"/>
    </source>
</evidence>
<evidence type="ECO:0000256" key="2">
    <source>
        <dbReference type="ARBA" id="ARBA00022833"/>
    </source>
</evidence>
<sequence length="229" mass="26374">MNKQTWGSILALSLLLTGCNGTTEEEKVKAEKPTEETKKHDHNHTKLSETQKQIYAGYFKDEQVKSRKLSDWAGDWQSVYPYLLDGTLDEVFTYKAKKDNSMTAEAYKKYYKKGYKTSIEHIKIKGNQVTFTEKGKEATGTYKEDGYEILTYEKGNRGVRYIFKLVEKDSNLPTYIQFSDHSISPTASSHYHIYLGNNRANLLKEVTNWPTFYPSSMNGHTIAHEMIAH</sequence>
<feature type="domain" description="ZinT" evidence="4">
    <location>
        <begin position="51"/>
        <end position="229"/>
    </location>
</feature>
<dbReference type="Pfam" id="PF09223">
    <property type="entry name" value="ZinT"/>
    <property type="match status" value="1"/>
</dbReference>
<reference evidence="5 6" key="1">
    <citation type="submission" date="2024-04" db="EMBL/GenBank/DDBJ databases">
        <authorList>
            <person name="Wu Y.S."/>
            <person name="Zhang L."/>
        </authorList>
    </citation>
    <scope>NUCLEOTIDE SEQUENCE [LARGE SCALE GENOMIC DNA]</scope>
    <source>
        <strain evidence="5 6">KG-01</strain>
    </source>
</reference>
<name>A0ABU9LMH5_9BACL</name>
<accession>A0ABU9LMH5</accession>
<dbReference type="EMBL" id="JBCEWA010000004">
    <property type="protein sequence ID" value="MEL5988209.1"/>
    <property type="molecule type" value="Genomic_DNA"/>
</dbReference>
<evidence type="ECO:0000313" key="6">
    <source>
        <dbReference type="Proteomes" id="UP001398420"/>
    </source>
</evidence>
<evidence type="ECO:0000259" key="4">
    <source>
        <dbReference type="Pfam" id="PF09223"/>
    </source>
</evidence>
<dbReference type="Gene3D" id="2.40.128.20">
    <property type="match status" value="1"/>
</dbReference>
<dbReference type="RefSeq" id="WP_068453866.1">
    <property type="nucleotide sequence ID" value="NZ_JBANCH010000002.1"/>
</dbReference>
<organism evidence="5 6">
    <name type="scientific">Kurthia gibsonii</name>
    <dbReference type="NCBI Taxonomy" id="33946"/>
    <lineage>
        <taxon>Bacteria</taxon>
        <taxon>Bacillati</taxon>
        <taxon>Bacillota</taxon>
        <taxon>Bacilli</taxon>
        <taxon>Bacillales</taxon>
        <taxon>Caryophanaceae</taxon>
        <taxon>Kurthia</taxon>
    </lineage>
</organism>
<protein>
    <submittedName>
        <fullName evidence="5">Metal-binding protein ZinT</fullName>
    </submittedName>
</protein>
<keyword evidence="1" id="KW-0732">Signal</keyword>
<comment type="caution">
    <text evidence="5">The sequence shown here is derived from an EMBL/GenBank/DDBJ whole genome shotgun (WGS) entry which is preliminary data.</text>
</comment>
<gene>
    <name evidence="5" type="ORF">AAF454_07225</name>
</gene>
<keyword evidence="6" id="KW-1185">Reference proteome</keyword>
<dbReference type="InterPro" id="IPR015304">
    <property type="entry name" value="ZinT_dom"/>
</dbReference>
<evidence type="ECO:0000256" key="3">
    <source>
        <dbReference type="SAM" id="MobiDB-lite"/>
    </source>
</evidence>